<keyword evidence="1" id="KW-1133">Transmembrane helix</keyword>
<dbReference type="Proteomes" id="UP000235659">
    <property type="component" value="Unassembled WGS sequence"/>
</dbReference>
<accession>A0ABX4V7F2</accession>
<name>A0ABX4V7F2_9BURK</name>
<keyword evidence="1" id="KW-0472">Membrane</keyword>
<evidence type="ECO:0000313" key="2">
    <source>
        <dbReference type="EMBL" id="PMS30062.1"/>
    </source>
</evidence>
<sequence length="82" mass="8982">MCRLCRLLGRVFVEQLVVLGLEDRGGRVSGWWRAVARLGGLAGEMVFVLCAAVVAALFLPMVCHHMVPGGLEFRALFVGLKR</sequence>
<reference evidence="2 3" key="1">
    <citation type="submission" date="2018-01" db="EMBL/GenBank/DDBJ databases">
        <title>Whole genome analyses suggest that Burkholderia sensu lato contains two further novel genera in the rhizoxinica-symbiotica group Mycetohabitans gen. nov., and Trinickia gen. nov.: implications for the evolution of diazotrophy and nodulation in the Burkholderiaceae.</title>
        <authorList>
            <person name="Estrada-de los Santos P."/>
            <person name="Palmer M."/>
            <person name="Chavez-Ramirez B."/>
            <person name="Beukes C."/>
            <person name="Steenkamp E.T."/>
            <person name="Hirsch A.M."/>
            <person name="Manyaka P."/>
            <person name="Maluk M."/>
            <person name="Lafos M."/>
            <person name="Crook M."/>
            <person name="Gross E."/>
            <person name="Simon M.F."/>
            <person name="Bueno dos Reis Junior F."/>
            <person name="Poole P.S."/>
            <person name="Venter S.N."/>
            <person name="James E.K."/>
        </authorList>
    </citation>
    <scope>NUCLEOTIDE SEQUENCE [LARGE SCALE GENOMIC DNA]</scope>
    <source>
        <strain evidence="2 3">WSM 3937</strain>
    </source>
</reference>
<gene>
    <name evidence="2" type="ORF">C0Z16_16635</name>
</gene>
<organism evidence="2 3">
    <name type="scientific">Paraburkholderia rhynchosiae</name>
    <dbReference type="NCBI Taxonomy" id="487049"/>
    <lineage>
        <taxon>Bacteria</taxon>
        <taxon>Pseudomonadati</taxon>
        <taxon>Pseudomonadota</taxon>
        <taxon>Betaproteobacteria</taxon>
        <taxon>Burkholderiales</taxon>
        <taxon>Burkholderiaceae</taxon>
        <taxon>Paraburkholderia</taxon>
    </lineage>
</organism>
<keyword evidence="1" id="KW-0812">Transmembrane</keyword>
<feature type="transmembrane region" description="Helical" evidence="1">
    <location>
        <begin position="46"/>
        <end position="67"/>
    </location>
</feature>
<protein>
    <submittedName>
        <fullName evidence="2">Uncharacterized protein</fullName>
    </submittedName>
</protein>
<comment type="caution">
    <text evidence="2">The sequence shown here is derived from an EMBL/GenBank/DDBJ whole genome shotgun (WGS) entry which is preliminary data.</text>
</comment>
<dbReference type="EMBL" id="PNXY01000010">
    <property type="protein sequence ID" value="PMS30062.1"/>
    <property type="molecule type" value="Genomic_DNA"/>
</dbReference>
<proteinExistence type="predicted"/>
<evidence type="ECO:0000313" key="3">
    <source>
        <dbReference type="Proteomes" id="UP000235659"/>
    </source>
</evidence>
<keyword evidence="3" id="KW-1185">Reference proteome</keyword>
<evidence type="ECO:0000256" key="1">
    <source>
        <dbReference type="SAM" id="Phobius"/>
    </source>
</evidence>